<dbReference type="PANTHER" id="PTHR30151:SF0">
    <property type="entry name" value="ABC TRANSPORTER PERMEASE PROTEIN MJ0413-RELATED"/>
    <property type="match status" value="1"/>
</dbReference>
<feature type="transmembrane region" description="Helical" evidence="7">
    <location>
        <begin position="98"/>
        <end position="119"/>
    </location>
</feature>
<evidence type="ECO:0000256" key="3">
    <source>
        <dbReference type="ARBA" id="ARBA00022475"/>
    </source>
</evidence>
<gene>
    <name evidence="9" type="ORF">ACFSFW_23335</name>
</gene>
<evidence type="ECO:0000256" key="7">
    <source>
        <dbReference type="RuleBase" id="RU363032"/>
    </source>
</evidence>
<dbReference type="InterPro" id="IPR000515">
    <property type="entry name" value="MetI-like"/>
</dbReference>
<organism evidence="9 10">
    <name type="scientific">Fredinandcohnia salidurans</name>
    <dbReference type="NCBI Taxonomy" id="2595041"/>
    <lineage>
        <taxon>Bacteria</taxon>
        <taxon>Bacillati</taxon>
        <taxon>Bacillota</taxon>
        <taxon>Bacilli</taxon>
        <taxon>Bacillales</taxon>
        <taxon>Bacillaceae</taxon>
        <taxon>Fredinandcohnia</taxon>
    </lineage>
</organism>
<reference evidence="10" key="1">
    <citation type="journal article" date="2019" name="Int. J. Syst. Evol. Microbiol.">
        <title>The Global Catalogue of Microorganisms (GCM) 10K type strain sequencing project: providing services to taxonomists for standard genome sequencing and annotation.</title>
        <authorList>
            <consortium name="The Broad Institute Genomics Platform"/>
            <consortium name="The Broad Institute Genome Sequencing Center for Infectious Disease"/>
            <person name="Wu L."/>
            <person name="Ma J."/>
        </authorList>
    </citation>
    <scope>NUCLEOTIDE SEQUENCE [LARGE SCALE GENOMIC DNA]</scope>
    <source>
        <strain evidence="10">CCUG 15531</strain>
    </source>
</reference>
<keyword evidence="2 7" id="KW-0813">Transport</keyword>
<dbReference type="CDD" id="cd06261">
    <property type="entry name" value="TM_PBP2"/>
    <property type="match status" value="1"/>
</dbReference>
<comment type="similarity">
    <text evidence="7">Belongs to the binding-protein-dependent transport system permease family.</text>
</comment>
<sequence length="284" mass="30467">MNSIKVKEEIHSRSQQDGLIVKKNSTSRKNQMNSGSFLLNNLGLITVILVLAIWETLYQIGIINPIFMSGPSKIVKVGYELTVSGDLSENLLFTLGNFSLGFGMAAVIGILVGLVTGWYRPLGKAFDPFLTAMLGTPRIVLLPLITLWVGVGFSSKVVIVFIAGVFPIILNTMTGVKNLDPNLTRVSSSFGASAIQTFITVALPGSLPQIVSGLRVGIGQSLVAVIAAEMFVSTGGIGYFVAQSSANFNIDRVFVGIVVIVILGILITSSVKWIESRLLKHRVE</sequence>
<accession>A0ABW4MWN1</accession>
<feature type="transmembrane region" description="Helical" evidence="7">
    <location>
        <begin position="253"/>
        <end position="274"/>
    </location>
</feature>
<evidence type="ECO:0000313" key="10">
    <source>
        <dbReference type="Proteomes" id="UP001597227"/>
    </source>
</evidence>
<dbReference type="RefSeq" id="WP_388041985.1">
    <property type="nucleotide sequence ID" value="NZ_JBHUEK010000034.1"/>
</dbReference>
<comment type="subcellular location">
    <subcellularLocation>
        <location evidence="1 7">Cell membrane</location>
        <topology evidence="1 7">Multi-pass membrane protein</topology>
    </subcellularLocation>
</comment>
<comment type="caution">
    <text evidence="9">The sequence shown here is derived from an EMBL/GenBank/DDBJ whole genome shotgun (WGS) entry which is preliminary data.</text>
</comment>
<evidence type="ECO:0000256" key="2">
    <source>
        <dbReference type="ARBA" id="ARBA00022448"/>
    </source>
</evidence>
<evidence type="ECO:0000256" key="1">
    <source>
        <dbReference type="ARBA" id="ARBA00004651"/>
    </source>
</evidence>
<evidence type="ECO:0000256" key="5">
    <source>
        <dbReference type="ARBA" id="ARBA00022989"/>
    </source>
</evidence>
<dbReference type="InterPro" id="IPR035906">
    <property type="entry name" value="MetI-like_sf"/>
</dbReference>
<feature type="transmembrane region" description="Helical" evidence="7">
    <location>
        <begin position="222"/>
        <end position="241"/>
    </location>
</feature>
<dbReference type="EMBL" id="JBHUEK010000034">
    <property type="protein sequence ID" value="MFD1781584.1"/>
    <property type="molecule type" value="Genomic_DNA"/>
</dbReference>
<evidence type="ECO:0000256" key="4">
    <source>
        <dbReference type="ARBA" id="ARBA00022692"/>
    </source>
</evidence>
<protein>
    <submittedName>
        <fullName evidence="9">ABC transporter permease</fullName>
    </submittedName>
</protein>
<keyword evidence="3" id="KW-1003">Cell membrane</keyword>
<dbReference type="PROSITE" id="PS50928">
    <property type="entry name" value="ABC_TM1"/>
    <property type="match status" value="1"/>
</dbReference>
<name>A0ABW4MWN1_9BACI</name>
<feature type="transmembrane region" description="Helical" evidence="7">
    <location>
        <begin position="140"/>
        <end position="170"/>
    </location>
</feature>
<keyword evidence="4 7" id="KW-0812">Transmembrane</keyword>
<proteinExistence type="inferred from homology"/>
<feature type="transmembrane region" description="Helical" evidence="7">
    <location>
        <begin position="37"/>
        <end position="54"/>
    </location>
</feature>
<dbReference type="Proteomes" id="UP001597227">
    <property type="component" value="Unassembled WGS sequence"/>
</dbReference>
<dbReference type="PANTHER" id="PTHR30151">
    <property type="entry name" value="ALKANE SULFONATE ABC TRANSPORTER-RELATED, MEMBRANE SUBUNIT"/>
    <property type="match status" value="1"/>
</dbReference>
<dbReference type="Gene3D" id="1.10.3720.10">
    <property type="entry name" value="MetI-like"/>
    <property type="match status" value="1"/>
</dbReference>
<keyword evidence="10" id="KW-1185">Reference proteome</keyword>
<evidence type="ECO:0000313" key="9">
    <source>
        <dbReference type="EMBL" id="MFD1781584.1"/>
    </source>
</evidence>
<keyword evidence="6 7" id="KW-0472">Membrane</keyword>
<evidence type="ECO:0000259" key="8">
    <source>
        <dbReference type="PROSITE" id="PS50928"/>
    </source>
</evidence>
<feature type="transmembrane region" description="Helical" evidence="7">
    <location>
        <begin position="190"/>
        <end position="210"/>
    </location>
</feature>
<evidence type="ECO:0000256" key="6">
    <source>
        <dbReference type="ARBA" id="ARBA00023136"/>
    </source>
</evidence>
<feature type="domain" description="ABC transmembrane type-1" evidence="8">
    <location>
        <begin position="91"/>
        <end position="271"/>
    </location>
</feature>
<dbReference type="SUPFAM" id="SSF161098">
    <property type="entry name" value="MetI-like"/>
    <property type="match status" value="1"/>
</dbReference>
<keyword evidence="5 7" id="KW-1133">Transmembrane helix</keyword>
<dbReference type="Pfam" id="PF00528">
    <property type="entry name" value="BPD_transp_1"/>
    <property type="match status" value="1"/>
</dbReference>